<dbReference type="STRING" id="29364.SAMN04487772_1143"/>
<dbReference type="Pfam" id="PF00015">
    <property type="entry name" value="MCPsignal"/>
    <property type="match status" value="1"/>
</dbReference>
<dbReference type="OrthoDB" id="9762005at2"/>
<evidence type="ECO:0000313" key="11">
    <source>
        <dbReference type="EMBL" id="SET30073.1"/>
    </source>
</evidence>
<organism evidence="11 12">
    <name type="scientific">[Clostridium] polysaccharolyticum</name>
    <dbReference type="NCBI Taxonomy" id="29364"/>
    <lineage>
        <taxon>Bacteria</taxon>
        <taxon>Bacillati</taxon>
        <taxon>Bacillota</taxon>
        <taxon>Clostridia</taxon>
        <taxon>Lachnospirales</taxon>
        <taxon>Lachnospiraceae</taxon>
    </lineage>
</organism>
<dbReference type="AlphaFoldDB" id="A0A1I0DES8"/>
<gene>
    <name evidence="11" type="ORF">SAMN04487772_1143</name>
</gene>
<feature type="transmembrane region" description="Helical" evidence="9">
    <location>
        <begin position="198"/>
        <end position="220"/>
    </location>
</feature>
<reference evidence="11 12" key="1">
    <citation type="submission" date="2016-10" db="EMBL/GenBank/DDBJ databases">
        <authorList>
            <person name="de Groot N.N."/>
        </authorList>
    </citation>
    <scope>NUCLEOTIDE SEQUENCE [LARGE SCALE GENOMIC DNA]</scope>
    <source>
        <strain evidence="11 12">DSM 1801</strain>
    </source>
</reference>
<dbReference type="Gene3D" id="1.10.287.950">
    <property type="entry name" value="Methyl-accepting chemotaxis protein"/>
    <property type="match status" value="1"/>
</dbReference>
<dbReference type="PANTHER" id="PTHR32089">
    <property type="entry name" value="METHYL-ACCEPTING CHEMOTAXIS PROTEIN MCPB"/>
    <property type="match status" value="1"/>
</dbReference>
<keyword evidence="2" id="KW-1003">Cell membrane</keyword>
<keyword evidence="8" id="KW-0175">Coiled coil</keyword>
<dbReference type="PROSITE" id="PS50111">
    <property type="entry name" value="CHEMOTAXIS_TRANSDUC_2"/>
    <property type="match status" value="1"/>
</dbReference>
<dbReference type="GO" id="GO:0007165">
    <property type="term" value="P:signal transduction"/>
    <property type="evidence" value="ECO:0007669"/>
    <property type="project" value="UniProtKB-KW"/>
</dbReference>
<dbReference type="PANTHER" id="PTHR32089:SF112">
    <property type="entry name" value="LYSOZYME-LIKE PROTEIN-RELATED"/>
    <property type="match status" value="1"/>
</dbReference>
<accession>A0A1I0DES8</accession>
<evidence type="ECO:0000256" key="9">
    <source>
        <dbReference type="SAM" id="Phobius"/>
    </source>
</evidence>
<evidence type="ECO:0000313" key="12">
    <source>
        <dbReference type="Proteomes" id="UP000199800"/>
    </source>
</evidence>
<dbReference type="Pfam" id="PF17203">
    <property type="entry name" value="sCache_3_2"/>
    <property type="match status" value="1"/>
</dbReference>
<name>A0A1I0DES8_9FIRM</name>
<dbReference type="EMBL" id="FOHN01000014">
    <property type="protein sequence ID" value="SET30073.1"/>
    <property type="molecule type" value="Genomic_DNA"/>
</dbReference>
<protein>
    <submittedName>
        <fullName evidence="11">Methyl-accepting chemotaxis protein</fullName>
    </submittedName>
</protein>
<feature type="coiled-coil region" evidence="8">
    <location>
        <begin position="321"/>
        <end position="348"/>
    </location>
</feature>
<comment type="subcellular location">
    <subcellularLocation>
        <location evidence="1">Cell membrane</location>
        <topology evidence="1">Multi-pass membrane protein</topology>
    </subcellularLocation>
</comment>
<keyword evidence="3 9" id="KW-0812">Transmembrane</keyword>
<dbReference type="SUPFAM" id="SSF103190">
    <property type="entry name" value="Sensory domain-like"/>
    <property type="match status" value="1"/>
</dbReference>
<dbReference type="SMART" id="SM00283">
    <property type="entry name" value="MA"/>
    <property type="match status" value="1"/>
</dbReference>
<dbReference type="Proteomes" id="UP000199800">
    <property type="component" value="Unassembled WGS sequence"/>
</dbReference>
<dbReference type="InterPro" id="IPR029151">
    <property type="entry name" value="Sensor-like_sf"/>
</dbReference>
<sequence length="585" mass="63747">MLCYLISCGGIYMKLLQKASISVKLSLVIVVTLSIVFTVITYREAARIENQVLAALKCEDQKLVKAYAIYIQDLVSKEKTGSSNVQTIQALMDSINGKSEYNYVVYMAEQADGTVKAIAHSNHERIGITLDDPGSIAASKEGKSYCDYYTDSVSGKRTLDILEPIYANGELMGAFNIGVPVDEATLNHMVHSAVLESIVTSAIFCLFVILILFLALRFIIIVPLQKVSKKLNDLSDGDLEFSLRISKFNQADEIGKLADCTRNLNWKFRTIIQKLKESSDVLLHSSNELNNSITSTMEGVSQVTEAMNEVAQGSTLQAGDTSNAMAQIEELSANLETINSQMAETGIKAEETKSQSECSRGIMNELVQIINYTKASIDDIVNQSLQNEEEMKSINEIILSIQDITSQTNLLSLNASIEAARAGEAGKGFAVVAGEIGNLSSQSQAASLQIQEIVDRLVVSASSTASKAQVLNENANLQTEKLSAVDESFSRVSSSVDDVTNSVKEVQTSVHNVDVAKNTIVDVIEDLSSVSEENAATSQETASFICMIDQNMKNISTLVKDVDKIIEQLNEQISYFKIPNEAREG</sequence>
<dbReference type="SUPFAM" id="SSF58104">
    <property type="entry name" value="Methyl-accepting chemotaxis protein (MCP) signaling domain"/>
    <property type="match status" value="1"/>
</dbReference>
<keyword evidence="12" id="KW-1185">Reference proteome</keyword>
<dbReference type="InterPro" id="IPR004089">
    <property type="entry name" value="MCPsignal_dom"/>
</dbReference>
<proteinExistence type="predicted"/>
<keyword evidence="5 9" id="KW-0472">Membrane</keyword>
<evidence type="ECO:0000256" key="1">
    <source>
        <dbReference type="ARBA" id="ARBA00004651"/>
    </source>
</evidence>
<evidence type="ECO:0000256" key="3">
    <source>
        <dbReference type="ARBA" id="ARBA00022692"/>
    </source>
</evidence>
<keyword evidence="6 7" id="KW-0807">Transducer</keyword>
<evidence type="ECO:0000256" key="2">
    <source>
        <dbReference type="ARBA" id="ARBA00022475"/>
    </source>
</evidence>
<feature type="domain" description="Methyl-accepting transducer" evidence="10">
    <location>
        <begin position="292"/>
        <end position="549"/>
    </location>
</feature>
<evidence type="ECO:0000256" key="4">
    <source>
        <dbReference type="ARBA" id="ARBA00022989"/>
    </source>
</evidence>
<dbReference type="Gene3D" id="3.30.450.20">
    <property type="entry name" value="PAS domain"/>
    <property type="match status" value="1"/>
</dbReference>
<evidence type="ECO:0000256" key="7">
    <source>
        <dbReference type="PROSITE-ProRule" id="PRU00284"/>
    </source>
</evidence>
<dbReference type="Gene3D" id="6.10.340.10">
    <property type="match status" value="1"/>
</dbReference>
<evidence type="ECO:0000256" key="5">
    <source>
        <dbReference type="ARBA" id="ARBA00023136"/>
    </source>
</evidence>
<dbReference type="GO" id="GO:0016020">
    <property type="term" value="C:membrane"/>
    <property type="evidence" value="ECO:0007669"/>
    <property type="project" value="InterPro"/>
</dbReference>
<evidence type="ECO:0000256" key="8">
    <source>
        <dbReference type="SAM" id="Coils"/>
    </source>
</evidence>
<evidence type="ECO:0000259" key="10">
    <source>
        <dbReference type="PROSITE" id="PS50111"/>
    </source>
</evidence>
<dbReference type="InterPro" id="IPR033463">
    <property type="entry name" value="sCache_3"/>
</dbReference>
<feature type="transmembrane region" description="Helical" evidence="9">
    <location>
        <begin position="21"/>
        <end position="42"/>
    </location>
</feature>
<keyword evidence="4 9" id="KW-1133">Transmembrane helix</keyword>
<evidence type="ECO:0000256" key="6">
    <source>
        <dbReference type="ARBA" id="ARBA00023224"/>
    </source>
</evidence>